<dbReference type="VEuPathDB" id="TriTrypDB:LmjF.13.1330"/>
<dbReference type="VEuPathDB" id="TriTrypDB:LMJFC_130019500"/>
<dbReference type="AlphaFoldDB" id="Q4QG21"/>
<dbReference type="InParanoid" id="Q4QG21"/>
<dbReference type="eggNOG" id="ENOG502SEWU">
    <property type="taxonomic scope" value="Eukaryota"/>
</dbReference>
<name>Q4QG21_LEIMA</name>
<protein>
    <submittedName>
        <fullName evidence="3">Uncharacterized protein</fullName>
    </submittedName>
</protein>
<evidence type="ECO:0000256" key="2">
    <source>
        <dbReference type="SAM" id="Phobius"/>
    </source>
</evidence>
<dbReference type="EMBL" id="FR796409">
    <property type="protein sequence ID" value="CAJ03104.1"/>
    <property type="molecule type" value="Genomic_DNA"/>
</dbReference>
<feature type="compositionally biased region" description="Low complexity" evidence="1">
    <location>
        <begin position="379"/>
        <end position="402"/>
    </location>
</feature>
<dbReference type="Proteomes" id="UP000000542">
    <property type="component" value="Chromosome 13"/>
</dbReference>
<keyword evidence="4" id="KW-1185">Reference proteome</keyword>
<dbReference type="HOGENOM" id="CLU_556045_0_0_1"/>
<sequence>MGGVAVAAATAGSVVDGNGQAQQAASLFLRDVKHVLRWHAVAAGMALAAIPVVYQVARMVAHRYRGELVNLAKDAVQREELFNGAEADGVLIDPAEEGGVSISYKSNAKDSREADGDADDDASALWARPSRSSSPQPASIFALRVGRRHSWVVSSFAYEVLAAQRAPNAQFVRTCSRAAVCQYGVVVLRAATTSCLVSVASFIVLYAGCRSVDYAVPFGAAPAVDGAKDLSPRSLLRAFATDSLFTTAAPPSPAVNSTYGLYSFGVSAAGVWSRLFPRFGAVQTLWQRLAGFAQPLHAEWRDGSATLSSSLPLSSQHALADSVWASLSPRGYFIVSLLPRLPPRIAAGLSWLVRDTSTAVMRRFYAASSPVSPKAKATAPTAAAAAPPTPSTSASTGAPAAVDPSTPALSKRRRRRQPTRLIDSPVVQMAAVLVGDITFAGIVFLATSYANSSSPSADSPRWPLVLNNANTRYDIYCWAQAVRSTFSVLGI</sequence>
<evidence type="ECO:0000313" key="4">
    <source>
        <dbReference type="Proteomes" id="UP000000542"/>
    </source>
</evidence>
<organism evidence="3 4">
    <name type="scientific">Leishmania major</name>
    <dbReference type="NCBI Taxonomy" id="5664"/>
    <lineage>
        <taxon>Eukaryota</taxon>
        <taxon>Discoba</taxon>
        <taxon>Euglenozoa</taxon>
        <taxon>Kinetoplastea</taxon>
        <taxon>Metakinetoplastina</taxon>
        <taxon>Trypanosomatida</taxon>
        <taxon>Trypanosomatidae</taxon>
        <taxon>Leishmaniinae</taxon>
        <taxon>Leishmania</taxon>
    </lineage>
</organism>
<dbReference type="VEuPathDB" id="TriTrypDB:LMJLV39_130017600"/>
<feature type="transmembrane region" description="Helical" evidence="2">
    <location>
        <begin position="37"/>
        <end position="57"/>
    </location>
</feature>
<keyword evidence="2" id="KW-0812">Transmembrane</keyword>
<reference evidence="3 4" key="1">
    <citation type="journal article" date="2005" name="Science">
        <title>The genome of the kinetoplastid parasite, Leishmania major.</title>
        <authorList>
            <person name="Ivens A.C."/>
            <person name="Peacock C.S."/>
            <person name="Worthey E.A."/>
            <person name="Murphy L."/>
            <person name="Aggarwal G."/>
            <person name="Berriman M."/>
            <person name="Sisk E."/>
            <person name="Rajandream M.A."/>
            <person name="Adlem E."/>
            <person name="Aert R."/>
            <person name="Anupama A."/>
            <person name="Apostolou Z."/>
            <person name="Attipoe P."/>
            <person name="Bason N."/>
            <person name="Bauser C."/>
            <person name="Beck A."/>
            <person name="Beverley S.M."/>
            <person name="Bianchettin G."/>
            <person name="Borzym K."/>
            <person name="Bothe G."/>
            <person name="Bruschi C.V."/>
            <person name="Collins M."/>
            <person name="Cadag E."/>
            <person name="Ciarloni L."/>
            <person name="Clayton C."/>
            <person name="Coulson R.M."/>
            <person name="Cronin A."/>
            <person name="Cruz A.K."/>
            <person name="Davies R.M."/>
            <person name="De Gaudenzi J."/>
            <person name="Dobson D.E."/>
            <person name="Duesterhoeft A."/>
            <person name="Fazelina G."/>
            <person name="Fosker N."/>
            <person name="Frasch A.C."/>
            <person name="Fraser A."/>
            <person name="Fuchs M."/>
            <person name="Gabel C."/>
            <person name="Goble A."/>
            <person name="Goffeau A."/>
            <person name="Harris D."/>
            <person name="Hertz-Fowler C."/>
            <person name="Hilbert H."/>
            <person name="Horn D."/>
            <person name="Huang Y."/>
            <person name="Klages S."/>
            <person name="Knights A."/>
            <person name="Kube M."/>
            <person name="Larke N."/>
            <person name="Litvin L."/>
            <person name="Lord A."/>
            <person name="Louie T."/>
            <person name="Marra M."/>
            <person name="Masuy D."/>
            <person name="Matthews K."/>
            <person name="Michaeli S."/>
            <person name="Mottram J.C."/>
            <person name="Muller-Auer S."/>
            <person name="Munden H."/>
            <person name="Nelson S."/>
            <person name="Norbertczak H."/>
            <person name="Oliver K."/>
            <person name="O'neil S."/>
            <person name="Pentony M."/>
            <person name="Pohl T.M."/>
            <person name="Price C."/>
            <person name="Purnelle B."/>
            <person name="Quail M.A."/>
            <person name="Rabbinowitsch E."/>
            <person name="Reinhardt R."/>
            <person name="Rieger M."/>
            <person name="Rinta J."/>
            <person name="Robben J."/>
            <person name="Robertson L."/>
            <person name="Ruiz J.C."/>
            <person name="Rutter S."/>
            <person name="Saunders D."/>
            <person name="Schafer M."/>
            <person name="Schein J."/>
            <person name="Schwartz D.C."/>
            <person name="Seeger K."/>
            <person name="Seyler A."/>
            <person name="Sharp S."/>
            <person name="Shin H."/>
            <person name="Sivam D."/>
            <person name="Squares R."/>
            <person name="Squares S."/>
            <person name="Tosato V."/>
            <person name="Vogt C."/>
            <person name="Volckaert G."/>
            <person name="Wambutt R."/>
            <person name="Warren T."/>
            <person name="Wedler H."/>
            <person name="Woodward J."/>
            <person name="Zhou S."/>
            <person name="Zimmermann W."/>
            <person name="Smith D.F."/>
            <person name="Blackwell J.M."/>
            <person name="Stuart K.D."/>
            <person name="Barrell B."/>
            <person name="Myler P.J."/>
        </authorList>
    </citation>
    <scope>NUCLEOTIDE SEQUENCE [LARGE SCALE GENOMIC DNA]</scope>
    <source>
        <strain evidence="4">MHOM/IL/81/Friedlin</strain>
    </source>
</reference>
<feature type="region of interest" description="Disordered" evidence="1">
    <location>
        <begin position="379"/>
        <end position="417"/>
    </location>
</feature>
<accession>Q4QG21</accession>
<dbReference type="OMA" id="PRGYFIV"/>
<proteinExistence type="predicted"/>
<dbReference type="GeneID" id="5650162"/>
<keyword evidence="2" id="KW-1133">Transmembrane helix</keyword>
<keyword evidence="2" id="KW-0472">Membrane</keyword>
<evidence type="ECO:0000313" key="3">
    <source>
        <dbReference type="EMBL" id="CAJ03104.1"/>
    </source>
</evidence>
<reference evidence="3 4" key="2">
    <citation type="journal article" date="2011" name="Genome Res.">
        <title>Chromosome and gene copy number variation allow major structural change between species and strains of Leishmania.</title>
        <authorList>
            <person name="Rogers M.B."/>
            <person name="Hilley J.D."/>
            <person name="Dickens N.J."/>
            <person name="Wilkes J."/>
            <person name="Bates P.A."/>
            <person name="Depledge D.P."/>
            <person name="Harris D."/>
            <person name="Her Y."/>
            <person name="Herzyk P."/>
            <person name="Imamura H."/>
            <person name="Otto T.D."/>
            <person name="Sanders M."/>
            <person name="Seeger K."/>
            <person name="Dujardin J.C."/>
            <person name="Berriman M."/>
            <person name="Smith D.F."/>
            <person name="Hertz-Fowler C."/>
            <person name="Mottram J.C."/>
        </authorList>
    </citation>
    <scope>NUCLEOTIDE SEQUENCE [LARGE SCALE GENOMIC DNA]</scope>
    <source>
        <strain evidence="4">MHOM/IL/81/Friedlin</strain>
    </source>
</reference>
<dbReference type="RefSeq" id="XP_001681877.1">
    <property type="nucleotide sequence ID" value="XM_001681825.1"/>
</dbReference>
<evidence type="ECO:0000256" key="1">
    <source>
        <dbReference type="SAM" id="MobiDB-lite"/>
    </source>
</evidence>
<gene>
    <name evidence="3" type="ORF">LMJF_13_1330</name>
</gene>
<dbReference type="KEGG" id="lma:LMJF_13_1330"/>
<dbReference type="VEuPathDB" id="TriTrypDB:LMJSD75_130017600"/>